<evidence type="ECO:0000313" key="2">
    <source>
        <dbReference type="Proteomes" id="UP000298714"/>
    </source>
</evidence>
<dbReference type="EMBL" id="CP039704">
    <property type="protein sequence ID" value="QCI79234.1"/>
    <property type="molecule type" value="Genomic_DNA"/>
</dbReference>
<dbReference type="RefSeq" id="WP_222874063.1">
    <property type="nucleotide sequence ID" value="NZ_CP039704.1"/>
</dbReference>
<organism evidence="1 2">
    <name type="scientific">Hankyongella ginsenosidimutans</name>
    <dbReference type="NCBI Taxonomy" id="1763828"/>
    <lineage>
        <taxon>Bacteria</taxon>
        <taxon>Pseudomonadati</taxon>
        <taxon>Pseudomonadota</taxon>
        <taxon>Alphaproteobacteria</taxon>
        <taxon>Sphingomonadales</taxon>
        <taxon>Sphingomonadaceae</taxon>
        <taxon>Hankyongella</taxon>
    </lineage>
</organism>
<keyword evidence="2" id="KW-1185">Reference proteome</keyword>
<evidence type="ECO:0000313" key="1">
    <source>
        <dbReference type="EMBL" id="QCI79234.1"/>
    </source>
</evidence>
<sequence>MKDYLDFRTIPACLFVASSDRTRDVFDQVYAGFGKLWPYCPWPRYVGLTTAVPEASLHGFTPIATGVECGWRGELNAQIQQLPPEISHIILMLDDFCC</sequence>
<dbReference type="AlphaFoldDB" id="A0A4D7C0J0"/>
<name>A0A4D7C0J0_9SPHN</name>
<dbReference type="Proteomes" id="UP000298714">
    <property type="component" value="Chromosome"/>
</dbReference>
<gene>
    <name evidence="1" type="ORF">E6W36_05685</name>
</gene>
<protein>
    <submittedName>
        <fullName evidence="1">Uncharacterized protein</fullName>
    </submittedName>
</protein>
<dbReference type="KEGG" id="hgn:E6W36_05685"/>
<proteinExistence type="predicted"/>
<reference evidence="2" key="1">
    <citation type="submission" date="2019-04" db="EMBL/GenBank/DDBJ databases">
        <title>Complete genome sequence of Sphingomonas sp. W1-2-3.</title>
        <authorList>
            <person name="Im W.T."/>
        </authorList>
    </citation>
    <scope>NUCLEOTIDE SEQUENCE [LARGE SCALE GENOMIC DNA]</scope>
    <source>
        <strain evidence="2">W1-2-3</strain>
    </source>
</reference>
<accession>A0A4D7C0J0</accession>